<keyword evidence="15" id="KW-1185">Reference proteome</keyword>
<dbReference type="SUPFAM" id="SSF57716">
    <property type="entry name" value="Glucocorticoid receptor-like (DNA-binding domain)"/>
    <property type="match status" value="1"/>
</dbReference>
<feature type="domain" description="C2H2-type" evidence="13">
    <location>
        <begin position="170"/>
        <end position="197"/>
    </location>
</feature>
<dbReference type="SUPFAM" id="SSF57667">
    <property type="entry name" value="beta-beta-alpha zinc fingers"/>
    <property type="match status" value="3"/>
</dbReference>
<comment type="subcellular location">
    <subcellularLocation>
        <location evidence="1">Nucleus</location>
    </subcellularLocation>
</comment>
<evidence type="ECO:0000256" key="4">
    <source>
        <dbReference type="ARBA" id="ARBA00022737"/>
    </source>
</evidence>
<dbReference type="InterPro" id="IPR012934">
    <property type="entry name" value="Znf_AD"/>
</dbReference>
<dbReference type="GeneID" id="111596019"/>
<reference evidence="16" key="1">
    <citation type="submission" date="2025-08" db="UniProtKB">
        <authorList>
            <consortium name="RefSeq"/>
        </authorList>
    </citation>
    <scope>IDENTIFICATION</scope>
    <source>
        <strain evidence="16">15085-1641.00</strain>
        <tissue evidence="16">Whole body</tissue>
    </source>
</reference>
<keyword evidence="9" id="KW-0804">Transcription</keyword>
<gene>
    <name evidence="16" type="primary">LOC111596019</name>
</gene>
<dbReference type="SMART" id="SM00868">
    <property type="entry name" value="zf-AD"/>
    <property type="match status" value="1"/>
</dbReference>
<dbReference type="PANTHER" id="PTHR24394:SF29">
    <property type="entry name" value="MYONEURIN"/>
    <property type="match status" value="1"/>
</dbReference>
<dbReference type="RefSeq" id="XP_023165812.2">
    <property type="nucleotide sequence ID" value="XM_023310044.2"/>
</dbReference>
<feature type="binding site" evidence="12">
    <location>
        <position position="66"/>
    </location>
    <ligand>
        <name>Zn(2+)</name>
        <dbReference type="ChEBI" id="CHEBI:29105"/>
    </ligand>
</feature>
<evidence type="ECO:0000256" key="8">
    <source>
        <dbReference type="ARBA" id="ARBA00023125"/>
    </source>
</evidence>
<evidence type="ECO:0000256" key="10">
    <source>
        <dbReference type="ARBA" id="ARBA00023242"/>
    </source>
</evidence>
<feature type="domain" description="ZAD" evidence="14">
    <location>
        <begin position="12"/>
        <end position="93"/>
    </location>
</feature>
<feature type="binding site" evidence="12">
    <location>
        <position position="14"/>
    </location>
    <ligand>
        <name>Zn(2+)</name>
        <dbReference type="ChEBI" id="CHEBI:29105"/>
    </ligand>
</feature>
<proteinExistence type="inferred from homology"/>
<evidence type="ECO:0000256" key="1">
    <source>
        <dbReference type="ARBA" id="ARBA00004123"/>
    </source>
</evidence>
<evidence type="ECO:0000256" key="9">
    <source>
        <dbReference type="ARBA" id="ARBA00023163"/>
    </source>
</evidence>
<evidence type="ECO:0000256" key="5">
    <source>
        <dbReference type="ARBA" id="ARBA00022771"/>
    </source>
</evidence>
<dbReference type="PROSITE" id="PS00028">
    <property type="entry name" value="ZINC_FINGER_C2H2_1"/>
    <property type="match status" value="4"/>
</dbReference>
<dbReference type="GO" id="GO:0003690">
    <property type="term" value="F:double-stranded DNA binding"/>
    <property type="evidence" value="ECO:0007669"/>
    <property type="project" value="UniProtKB-ARBA"/>
</dbReference>
<dbReference type="SMART" id="SM00355">
    <property type="entry name" value="ZnF_C2H2"/>
    <property type="match status" value="4"/>
</dbReference>
<keyword evidence="6 12" id="KW-0862">Zinc</keyword>
<evidence type="ECO:0000256" key="6">
    <source>
        <dbReference type="ARBA" id="ARBA00022833"/>
    </source>
</evidence>
<evidence type="ECO:0000256" key="11">
    <source>
        <dbReference type="PROSITE-ProRule" id="PRU00042"/>
    </source>
</evidence>
<dbReference type="GO" id="GO:0005634">
    <property type="term" value="C:nucleus"/>
    <property type="evidence" value="ECO:0007669"/>
    <property type="project" value="UniProtKB-SubCell"/>
</dbReference>
<dbReference type="Pfam" id="PF00096">
    <property type="entry name" value="zf-C2H2"/>
    <property type="match status" value="3"/>
</dbReference>
<dbReference type="InterPro" id="IPR013087">
    <property type="entry name" value="Znf_C2H2_type"/>
</dbReference>
<keyword evidence="7" id="KW-0805">Transcription regulation</keyword>
<keyword evidence="4" id="KW-0677">Repeat</keyword>
<feature type="binding site" evidence="12">
    <location>
        <position position="69"/>
    </location>
    <ligand>
        <name>Zn(2+)</name>
        <dbReference type="ChEBI" id="CHEBI:29105"/>
    </ligand>
</feature>
<keyword evidence="10" id="KW-0539">Nucleus</keyword>
<organism evidence="15 16">
    <name type="scientific">Drosophila hydei</name>
    <name type="common">Fruit fly</name>
    <dbReference type="NCBI Taxonomy" id="7224"/>
    <lineage>
        <taxon>Eukaryota</taxon>
        <taxon>Metazoa</taxon>
        <taxon>Ecdysozoa</taxon>
        <taxon>Arthropoda</taxon>
        <taxon>Hexapoda</taxon>
        <taxon>Insecta</taxon>
        <taxon>Pterygota</taxon>
        <taxon>Neoptera</taxon>
        <taxon>Endopterygota</taxon>
        <taxon>Diptera</taxon>
        <taxon>Brachycera</taxon>
        <taxon>Muscomorpha</taxon>
        <taxon>Ephydroidea</taxon>
        <taxon>Drosophilidae</taxon>
        <taxon>Drosophila</taxon>
    </lineage>
</organism>
<dbReference type="Pfam" id="PF07776">
    <property type="entry name" value="zf-AD"/>
    <property type="match status" value="1"/>
</dbReference>
<dbReference type="KEGG" id="dhe:111596019"/>
<comment type="similarity">
    <text evidence="2">Belongs to the krueppel C2H2-type zinc-finger protein family.</text>
</comment>
<dbReference type="PROSITE" id="PS50157">
    <property type="entry name" value="ZINC_FINGER_C2H2_2"/>
    <property type="match status" value="4"/>
</dbReference>
<dbReference type="Gene3D" id="3.40.1800.20">
    <property type="match status" value="1"/>
</dbReference>
<keyword evidence="3 12" id="KW-0479">Metal-binding</keyword>
<keyword evidence="5 11" id="KW-0863">Zinc-finger</keyword>
<dbReference type="PANTHER" id="PTHR24394">
    <property type="entry name" value="ZINC FINGER PROTEIN"/>
    <property type="match status" value="1"/>
</dbReference>
<name>A0A6J1LM28_DROHY</name>
<dbReference type="GO" id="GO:0008270">
    <property type="term" value="F:zinc ion binding"/>
    <property type="evidence" value="ECO:0007669"/>
    <property type="project" value="UniProtKB-UniRule"/>
</dbReference>
<dbReference type="OMA" id="RSDYCRN"/>
<evidence type="ECO:0000313" key="15">
    <source>
        <dbReference type="Proteomes" id="UP000504633"/>
    </source>
</evidence>
<protein>
    <submittedName>
        <fullName evidence="16">Zinc finger protein 26-like</fullName>
    </submittedName>
</protein>
<dbReference type="Gene3D" id="3.30.160.60">
    <property type="entry name" value="Classic Zinc Finger"/>
    <property type="match status" value="4"/>
</dbReference>
<dbReference type="InterPro" id="IPR036236">
    <property type="entry name" value="Znf_C2H2_sf"/>
</dbReference>
<keyword evidence="8" id="KW-0238">DNA-binding</keyword>
<evidence type="ECO:0000256" key="12">
    <source>
        <dbReference type="PROSITE-ProRule" id="PRU01263"/>
    </source>
</evidence>
<dbReference type="Proteomes" id="UP000504633">
    <property type="component" value="Unplaced"/>
</dbReference>
<evidence type="ECO:0000256" key="2">
    <source>
        <dbReference type="ARBA" id="ARBA00006991"/>
    </source>
</evidence>
<sequence>MPKQIFQNMDTAICRICLNASVTLVDIFAKREQLYKGQPEPSLADMLNECADCHIKINDALPQQICLSCVLSAQNAFRFKRTCEENYRQLLARRTHTTRSVKKEPKETKTKPKLIKQEKEETKLYKCQLCTKEFAHLSILRLHKKWHLENKSSVKVTALPKLSKSVKRNSQCSICHKKFRTHALLRKHLWTHSSERPFSCTICPSTFQFKAYLERHMRGHTGECPYQCPYCAESFARSDYCRNHMDKMHSGLTFTGKLPRNT</sequence>
<dbReference type="PROSITE" id="PS51915">
    <property type="entry name" value="ZAD"/>
    <property type="match status" value="1"/>
</dbReference>
<feature type="domain" description="C2H2-type" evidence="13">
    <location>
        <begin position="125"/>
        <end position="152"/>
    </location>
</feature>
<evidence type="ECO:0000259" key="14">
    <source>
        <dbReference type="PROSITE" id="PS51915"/>
    </source>
</evidence>
<dbReference type="GO" id="GO:0000981">
    <property type="term" value="F:DNA-binding transcription factor activity, RNA polymerase II-specific"/>
    <property type="evidence" value="ECO:0007669"/>
    <property type="project" value="TreeGrafter"/>
</dbReference>
<evidence type="ECO:0000259" key="13">
    <source>
        <dbReference type="PROSITE" id="PS50157"/>
    </source>
</evidence>
<evidence type="ECO:0000256" key="3">
    <source>
        <dbReference type="ARBA" id="ARBA00022723"/>
    </source>
</evidence>
<accession>A0A6J1LM28</accession>
<dbReference type="FunFam" id="3.30.160.60:FF:001370">
    <property type="entry name" value="Zinc finger protein"/>
    <property type="match status" value="1"/>
</dbReference>
<dbReference type="OrthoDB" id="654211at2759"/>
<feature type="domain" description="C2H2-type" evidence="13">
    <location>
        <begin position="198"/>
        <end position="225"/>
    </location>
</feature>
<evidence type="ECO:0000256" key="7">
    <source>
        <dbReference type="ARBA" id="ARBA00023015"/>
    </source>
</evidence>
<evidence type="ECO:0000313" key="16">
    <source>
        <dbReference type="RefSeq" id="XP_023165812.2"/>
    </source>
</evidence>
<dbReference type="AlphaFoldDB" id="A0A6J1LM28"/>
<feature type="binding site" evidence="12">
    <location>
        <position position="17"/>
    </location>
    <ligand>
        <name>Zn(2+)</name>
        <dbReference type="ChEBI" id="CHEBI:29105"/>
    </ligand>
</feature>
<feature type="domain" description="C2H2-type" evidence="13">
    <location>
        <begin position="226"/>
        <end position="251"/>
    </location>
</feature>